<gene>
    <name evidence="2" type="ORF">FE257_004913</name>
</gene>
<reference evidence="2" key="2">
    <citation type="submission" date="2020-02" db="EMBL/GenBank/DDBJ databases">
        <authorList>
            <person name="Gilchrist C.L.M."/>
            <person name="Chooi Y.-H."/>
        </authorList>
    </citation>
    <scope>NUCLEOTIDE SEQUENCE</scope>
    <source>
        <strain evidence="2">MST-FP2251</strain>
    </source>
</reference>
<dbReference type="InterPro" id="IPR040632">
    <property type="entry name" value="Sulfotransfer_4"/>
</dbReference>
<evidence type="ECO:0000313" key="3">
    <source>
        <dbReference type="Proteomes" id="UP001194746"/>
    </source>
</evidence>
<dbReference type="PANTHER" id="PTHR36978">
    <property type="entry name" value="P-LOOP CONTAINING NUCLEOTIDE TRIPHOSPHATE HYDROLASE"/>
    <property type="match status" value="1"/>
</dbReference>
<organism evidence="2 3">
    <name type="scientific">Aspergillus nanangensis</name>
    <dbReference type="NCBI Taxonomy" id="2582783"/>
    <lineage>
        <taxon>Eukaryota</taxon>
        <taxon>Fungi</taxon>
        <taxon>Dikarya</taxon>
        <taxon>Ascomycota</taxon>
        <taxon>Pezizomycotina</taxon>
        <taxon>Eurotiomycetes</taxon>
        <taxon>Eurotiomycetidae</taxon>
        <taxon>Eurotiales</taxon>
        <taxon>Aspergillaceae</taxon>
        <taxon>Aspergillus</taxon>
        <taxon>Aspergillus subgen. Circumdati</taxon>
    </lineage>
</organism>
<reference evidence="2" key="1">
    <citation type="journal article" date="2019" name="Beilstein J. Org. Chem.">
        <title>Nanangenines: drimane sesquiterpenoids as the dominant metabolite cohort of a novel Australian fungus, Aspergillus nanangensis.</title>
        <authorList>
            <person name="Lacey H.J."/>
            <person name="Gilchrist C.L.M."/>
            <person name="Crombie A."/>
            <person name="Kalaitzis J.A."/>
            <person name="Vuong D."/>
            <person name="Rutledge P.J."/>
            <person name="Turner P."/>
            <person name="Pitt J.I."/>
            <person name="Lacey E."/>
            <person name="Chooi Y.H."/>
            <person name="Piggott A.M."/>
        </authorList>
    </citation>
    <scope>NUCLEOTIDE SEQUENCE</scope>
    <source>
        <strain evidence="2">MST-FP2251</strain>
    </source>
</reference>
<proteinExistence type="predicted"/>
<dbReference type="SUPFAM" id="SSF52540">
    <property type="entry name" value="P-loop containing nucleoside triphosphate hydrolases"/>
    <property type="match status" value="1"/>
</dbReference>
<name>A0AAD4GMA8_ASPNN</name>
<accession>A0AAD4GMA8</accession>
<evidence type="ECO:0000256" key="1">
    <source>
        <dbReference type="SAM" id="Phobius"/>
    </source>
</evidence>
<keyword evidence="1" id="KW-0812">Transmembrane</keyword>
<dbReference type="EMBL" id="VCAU01000204">
    <property type="protein sequence ID" value="KAF9882899.1"/>
    <property type="molecule type" value="Genomic_DNA"/>
</dbReference>
<evidence type="ECO:0000313" key="2">
    <source>
        <dbReference type="EMBL" id="KAF9882899.1"/>
    </source>
</evidence>
<dbReference type="InterPro" id="IPR027417">
    <property type="entry name" value="P-loop_NTPase"/>
</dbReference>
<dbReference type="PANTHER" id="PTHR36978:SF4">
    <property type="entry name" value="P-LOOP CONTAINING NUCLEOSIDE TRIPHOSPHATE HYDROLASE PROTEIN"/>
    <property type="match status" value="1"/>
</dbReference>
<dbReference type="Pfam" id="PF17784">
    <property type="entry name" value="Sulfotransfer_4"/>
    <property type="match status" value="1"/>
</dbReference>
<keyword evidence="3" id="KW-1185">Reference proteome</keyword>
<dbReference type="Gene3D" id="3.40.50.300">
    <property type="entry name" value="P-loop containing nucleotide triphosphate hydrolases"/>
    <property type="match status" value="1"/>
</dbReference>
<comment type="caution">
    <text evidence="2">The sequence shown here is derived from an EMBL/GenBank/DDBJ whole genome shotgun (WGS) entry which is preliminary data.</text>
</comment>
<protein>
    <submittedName>
        <fullName evidence="2">Uncharacterized protein</fullName>
    </submittedName>
</protein>
<sequence length="287" mass="33070">MSRQVDRVTLMGEKKKMKVVVASCSRTGTLGLHEAMEMLGYSPYHMIDVMFKGREPHMKVFREGIIAANNRFSGIKRFEREDMDKWVGDCDCVLEMSSYVGLRALKGYAEDPEIKFILTERSPEKWARSMNNTVAKAIMVADTFPMNLFVHFDSELYTFFDLARFMYLAWSDGTMPGHPNNEAALRQNYIEYIRGAKEILPKDRLQVIKLEDGLGWEQICPFLELPIPEQPYPRGNEPDKFEKIIIDYLQPRVNAAMMKLGALVVPTLGVAGYLGWKYFDVIKTLRR</sequence>
<keyword evidence="1" id="KW-0472">Membrane</keyword>
<feature type="transmembrane region" description="Helical" evidence="1">
    <location>
        <begin position="260"/>
        <end position="279"/>
    </location>
</feature>
<dbReference type="Proteomes" id="UP001194746">
    <property type="component" value="Unassembled WGS sequence"/>
</dbReference>
<keyword evidence="1" id="KW-1133">Transmembrane helix</keyword>
<dbReference type="AlphaFoldDB" id="A0AAD4GMA8"/>